<protein>
    <submittedName>
        <fullName evidence="1">Ribbon-helix-helix protein, CopG family</fullName>
    </submittedName>
</protein>
<organism evidence="1 2">
    <name type="scientific">Streptomyces hoynatensis</name>
    <dbReference type="NCBI Taxonomy" id="1141874"/>
    <lineage>
        <taxon>Bacteria</taxon>
        <taxon>Bacillati</taxon>
        <taxon>Actinomycetota</taxon>
        <taxon>Actinomycetes</taxon>
        <taxon>Kitasatosporales</taxon>
        <taxon>Streptomycetaceae</taxon>
        <taxon>Streptomyces</taxon>
    </lineage>
</organism>
<dbReference type="CDD" id="cd21631">
    <property type="entry name" value="RHH_CopG_NikR-like"/>
    <property type="match status" value="1"/>
</dbReference>
<comment type="caution">
    <text evidence="1">The sequence shown here is derived from an EMBL/GenBank/DDBJ whole genome shotgun (WGS) entry which is preliminary data.</text>
</comment>
<dbReference type="Proteomes" id="UP000272474">
    <property type="component" value="Unassembled WGS sequence"/>
</dbReference>
<proteinExistence type="predicted"/>
<dbReference type="SUPFAM" id="SSF47598">
    <property type="entry name" value="Ribbon-helix-helix"/>
    <property type="match status" value="1"/>
</dbReference>
<reference evidence="1 2" key="1">
    <citation type="journal article" date="2014" name="Int. J. Syst. Evol. Microbiol.">
        <title>Streptomyces hoynatensis sp. nov., isolated from deep marine sediment.</title>
        <authorList>
            <person name="Veyisoglu A."/>
            <person name="Sahin N."/>
        </authorList>
    </citation>
    <scope>NUCLEOTIDE SEQUENCE [LARGE SCALE GENOMIC DNA]</scope>
    <source>
        <strain evidence="1 2">KCTC 29097</strain>
    </source>
</reference>
<dbReference type="Gene3D" id="1.10.1220.10">
    <property type="entry name" value="Met repressor-like"/>
    <property type="match status" value="1"/>
</dbReference>
<dbReference type="EMBL" id="RBAL01000015">
    <property type="protein sequence ID" value="RKN39034.1"/>
    <property type="molecule type" value="Genomic_DNA"/>
</dbReference>
<dbReference type="InterPro" id="IPR013321">
    <property type="entry name" value="Arc_rbn_hlx_hlx"/>
</dbReference>
<evidence type="ECO:0000313" key="2">
    <source>
        <dbReference type="Proteomes" id="UP000272474"/>
    </source>
</evidence>
<name>A0A3A9YU51_9ACTN</name>
<gene>
    <name evidence="1" type="ORF">D7294_22935</name>
</gene>
<sequence length="59" mass="6643">MGDEDVKQFNVYLPIGLIKRVKHRAIESELSLSALVAEALRAYLDDTEEPREQAEKEGA</sequence>
<accession>A0A3A9YU51</accession>
<dbReference type="AlphaFoldDB" id="A0A3A9YU51"/>
<keyword evidence="2" id="KW-1185">Reference proteome</keyword>
<dbReference type="RefSeq" id="WP_120682775.1">
    <property type="nucleotide sequence ID" value="NZ_RBAL01000015.1"/>
</dbReference>
<dbReference type="InterPro" id="IPR010985">
    <property type="entry name" value="Ribbon_hlx_hlx"/>
</dbReference>
<evidence type="ECO:0000313" key="1">
    <source>
        <dbReference type="EMBL" id="RKN39034.1"/>
    </source>
</evidence>
<dbReference type="GO" id="GO:0006355">
    <property type="term" value="P:regulation of DNA-templated transcription"/>
    <property type="evidence" value="ECO:0007669"/>
    <property type="project" value="InterPro"/>
</dbReference>